<dbReference type="Proteomes" id="UP000036520">
    <property type="component" value="Chromosome"/>
</dbReference>
<gene>
    <name evidence="3" type="ORF">CA2015_3426</name>
</gene>
<evidence type="ECO:0008006" key="5">
    <source>
        <dbReference type="Google" id="ProtNLM"/>
    </source>
</evidence>
<dbReference type="Pfam" id="PF07632">
    <property type="entry name" value="Sde182_NH-like"/>
    <property type="match status" value="1"/>
</dbReference>
<accession>A0A0H4PIE0</accession>
<name>A0A0H4PIE0_9BACT</name>
<evidence type="ECO:0000313" key="4">
    <source>
        <dbReference type="Proteomes" id="UP000036520"/>
    </source>
</evidence>
<evidence type="ECO:0000259" key="1">
    <source>
        <dbReference type="Pfam" id="PF07632"/>
    </source>
</evidence>
<dbReference type="AlphaFoldDB" id="A0A0H4PIE0"/>
<dbReference type="RefSeq" id="WP_048642993.1">
    <property type="nucleotide sequence ID" value="NZ_CP012040.1"/>
</dbReference>
<feature type="domain" description="Cellulose-binding Sde182 nucleoside hydrolase-like" evidence="1">
    <location>
        <begin position="30"/>
        <end position="291"/>
    </location>
</feature>
<dbReference type="Gene3D" id="3.90.245.10">
    <property type="entry name" value="Ribonucleoside hydrolase-like"/>
    <property type="match status" value="1"/>
</dbReference>
<reference evidence="3 4" key="1">
    <citation type="submission" date="2015-07" db="EMBL/GenBank/DDBJ databases">
        <authorList>
            <person name="Kim K.M."/>
        </authorList>
    </citation>
    <scope>NUCLEOTIDE SEQUENCE [LARGE SCALE GENOMIC DNA]</scope>
    <source>
        <strain evidence="3 4">KCTC 12363</strain>
    </source>
</reference>
<dbReference type="Pfam" id="PF21027">
    <property type="entry name" value="Sde0182_C"/>
    <property type="match status" value="1"/>
</dbReference>
<sequence length="450" mass="50491">MLKFISISLPIIVFYLLVPVLLQAQEKPQVIVLTDIGGDTDDEQSLVRFLYYADQFDIKAICATSRLGHGQDIKPEIVQRQLAAYGGIYPNLILHKKDFPHPDMLTKLIKSGNGNSEAFGEGYDSEASEAIIKIVDKSKAMVHIPVWGGLRELAQALWKVNNTRGKEELDEFCRKIQVHAIGDQDGHRNYLLKNFKALRFIANGYAWNGFTGIRELSTFRGMYMTGNQQMQDANWVKNNIHGNGPLSECYQLNGHGTDGMKEGDSPSFLGLIGNGLNVPDHPEWGGWGGRYRLLFNQLYIDAPDFMEGTLNERHGVARWRTAFQSDFMGRVKWGVLSYEQANHNPVINVNGHKSNGPLFLKVQPGMELELDASASTDPDGDSLTYKWWIYNEIFQPVSPVVFKASSKEPKIKIEIPPLPPGKELHLILEVMDNGLPSMFGYKRVIITAAI</sequence>
<evidence type="ECO:0000313" key="3">
    <source>
        <dbReference type="EMBL" id="AKP52815.1"/>
    </source>
</evidence>
<dbReference type="InterPro" id="IPR048527">
    <property type="entry name" value="Sde182_C"/>
</dbReference>
<proteinExistence type="predicted"/>
<dbReference type="InterPro" id="IPR013783">
    <property type="entry name" value="Ig-like_fold"/>
</dbReference>
<organism evidence="3 4">
    <name type="scientific">Cyclobacterium amurskyense</name>
    <dbReference type="NCBI Taxonomy" id="320787"/>
    <lineage>
        <taxon>Bacteria</taxon>
        <taxon>Pseudomonadati</taxon>
        <taxon>Bacteroidota</taxon>
        <taxon>Cytophagia</taxon>
        <taxon>Cytophagales</taxon>
        <taxon>Cyclobacteriaceae</taxon>
        <taxon>Cyclobacterium</taxon>
    </lineage>
</organism>
<dbReference type="KEGG" id="camu:CA2015_3426"/>
<dbReference type="GO" id="GO:0016799">
    <property type="term" value="F:hydrolase activity, hydrolyzing N-glycosyl compounds"/>
    <property type="evidence" value="ECO:0007669"/>
    <property type="project" value="InterPro"/>
</dbReference>
<protein>
    <recommendedName>
        <fullName evidence="5">DUF1593 domain-containing protein</fullName>
    </recommendedName>
</protein>
<dbReference type="InterPro" id="IPR011483">
    <property type="entry name" value="Sde182_NH-like"/>
</dbReference>
<dbReference type="PATRIC" id="fig|320787.5.peg.3748"/>
<dbReference type="EMBL" id="CP012040">
    <property type="protein sequence ID" value="AKP52815.1"/>
    <property type="molecule type" value="Genomic_DNA"/>
</dbReference>
<dbReference type="OrthoDB" id="253051at2"/>
<dbReference type="InterPro" id="IPR036452">
    <property type="entry name" value="Ribo_hydro-like"/>
</dbReference>
<dbReference type="STRING" id="320787.CA2015_3426"/>
<keyword evidence="4" id="KW-1185">Reference proteome</keyword>
<dbReference type="Gene3D" id="2.60.40.10">
    <property type="entry name" value="Immunoglobulins"/>
    <property type="match status" value="1"/>
</dbReference>
<feature type="domain" description="Cellulose-binding Sde182 C-terminal" evidence="2">
    <location>
        <begin position="368"/>
        <end position="447"/>
    </location>
</feature>
<evidence type="ECO:0000259" key="2">
    <source>
        <dbReference type="Pfam" id="PF21027"/>
    </source>
</evidence>